<evidence type="ECO:0000256" key="1">
    <source>
        <dbReference type="ARBA" id="ARBA00022527"/>
    </source>
</evidence>
<gene>
    <name evidence="8" type="ORF">M9Y10_024723</name>
</gene>
<dbReference type="InterPro" id="IPR008271">
    <property type="entry name" value="Ser/Thr_kinase_AS"/>
</dbReference>
<evidence type="ECO:0000259" key="7">
    <source>
        <dbReference type="PROSITE" id="PS50011"/>
    </source>
</evidence>
<dbReference type="Pfam" id="PF08238">
    <property type="entry name" value="Sel1"/>
    <property type="match status" value="16"/>
</dbReference>
<keyword evidence="1" id="KW-0808">Transferase</keyword>
<dbReference type="SMART" id="SM00220">
    <property type="entry name" value="S_TKc"/>
    <property type="match status" value="1"/>
</dbReference>
<dbReference type="InterPro" id="IPR006597">
    <property type="entry name" value="Sel1-like"/>
</dbReference>
<comment type="similarity">
    <text evidence="4">Belongs to the sel-1 family.</text>
</comment>
<accession>A0ABR2HCZ8</accession>
<protein>
    <recommendedName>
        <fullName evidence="7">Protein kinase domain-containing protein</fullName>
    </recommendedName>
</protein>
<dbReference type="PRINTS" id="PR00109">
    <property type="entry name" value="TYRKINASE"/>
</dbReference>
<feature type="region of interest" description="Disordered" evidence="6">
    <location>
        <begin position="1095"/>
        <end position="1125"/>
    </location>
</feature>
<dbReference type="Pfam" id="PF07714">
    <property type="entry name" value="PK_Tyr_Ser-Thr"/>
    <property type="match status" value="1"/>
</dbReference>
<organism evidence="8 9">
    <name type="scientific">Tritrichomonas musculus</name>
    <dbReference type="NCBI Taxonomy" id="1915356"/>
    <lineage>
        <taxon>Eukaryota</taxon>
        <taxon>Metamonada</taxon>
        <taxon>Parabasalia</taxon>
        <taxon>Tritrichomonadida</taxon>
        <taxon>Tritrichomonadidae</taxon>
        <taxon>Tritrichomonas</taxon>
    </lineage>
</organism>
<dbReference type="InterPro" id="IPR011990">
    <property type="entry name" value="TPR-like_helical_dom_sf"/>
</dbReference>
<dbReference type="PROSITE" id="PS50011">
    <property type="entry name" value="PROTEIN_KINASE_DOM"/>
    <property type="match status" value="1"/>
</dbReference>
<proteinExistence type="inferred from homology"/>
<evidence type="ECO:0000256" key="4">
    <source>
        <dbReference type="ARBA" id="ARBA00038101"/>
    </source>
</evidence>
<feature type="binding site" evidence="5">
    <location>
        <position position="41"/>
    </location>
    <ligand>
        <name>ATP</name>
        <dbReference type="ChEBI" id="CHEBI:30616"/>
    </ligand>
</feature>
<evidence type="ECO:0000256" key="6">
    <source>
        <dbReference type="SAM" id="MobiDB-lite"/>
    </source>
</evidence>
<evidence type="ECO:0000256" key="2">
    <source>
        <dbReference type="ARBA" id="ARBA00022741"/>
    </source>
</evidence>
<keyword evidence="9" id="KW-1185">Reference proteome</keyword>
<comment type="caution">
    <text evidence="8">The sequence shown here is derived from an EMBL/GenBank/DDBJ whole genome shotgun (WGS) entry which is preliminary data.</text>
</comment>
<dbReference type="PANTHER" id="PTHR11102:SF160">
    <property type="entry name" value="ERAD-ASSOCIATED E3 UBIQUITIN-PROTEIN LIGASE COMPONENT HRD3"/>
    <property type="match status" value="1"/>
</dbReference>
<dbReference type="InterPro" id="IPR000719">
    <property type="entry name" value="Prot_kinase_dom"/>
</dbReference>
<name>A0ABR2HCZ8_9EUKA</name>
<sequence length="1125" mass="130075">MEELHFLSLEDFILQNKIGTGAFGKVYKVKEKRTRNFYAAKISIKTIENSDTLKLDILREVNIISKLNHPSVLKFITYSPINFKKKSKPVIITELATNGSLEDLILMERNGSNKNINYDDTQKLIIIYGIAAGMSYLHSHNIIHRDLKPGNILLDDFLFPKIADFGLSKATHQNEKSMTANSTLVAIKGTPKYISPEIWKNAEYTKACDVYAFSIILYEIITNEKPFKEFNFFEISYKVIQGYRPKFLKEIPMSYVNLIERCWENEPENRPTFDQILNQLRNDRGFITDQIDEEKFKKYVKYIDDYKISFNEFKKPINFESVKINEMPDKIIENVGTFISKLFPYKKFMELSENCKKMVEEAENNSEKQYKIGKHLIKCQNLFPLNTELGIKYLKESIKGGCKDALIYYIKMLIKGKVIPQNSKKAKKLLDSKLKDDIGTYYFLYGILYKNEKKYEEAVKYIEKSMNEGNCDAMCEYATMLLEGTGLPCDGKEALDYYEKAADKGCVKALYRLGKIIKVDLNHKEGVKYLKLAAEKGNSNAQFYFAWLIEEDEIDLEYDYQSIENFKKSAYQGNSLAMNFLFSNLYGEEEYYDQKELLYFLKVLCDKGDIELMYHYGFIIIEGSDIQAKEKEGARYARIAAENGVVGAMSYYGKLLLNGIGVGADEEQALKYFLKGIDKDDSESMLSYAKMLKNGNVVPINIEESLKYIKMAIEKGNSSAMHYYAEMLSEGDGIPVNKEEAIKYYKMAIEKGNVKSMNSYALMLSEGNGIPVNKEKAIKYYRMAIKNGGDDAKYNYATMLLNDESTPSNEEEAIEYYKRGFLERNKDFEYIFIHMISVNEETPPNKEEAIEYLKNLIDDGDKDAMYFYAVLLSKGDKIEKNDEEAIKYLKMAIEKGHTSAMFFYAHLLINGIGINADIKEGFKYLNMSIENGNEDAIDYYGTLLRDGDVIEMNKKEALNFFKMAADKGHINAMLNYAMILDEGDGVETNEEEALKYYKMAADKGDPAAMCYYAEMLIRNKGTEPNFEEFIRYLKRAADRGFPLALEKYAYVLKYGLFIEKNRREAKKYYKMALEKGCLEAKEEYEELLYSIEKEEEEDEYIEKTSRTEEEEERMESTDFDKIVEK</sequence>
<dbReference type="InterPro" id="IPR050767">
    <property type="entry name" value="Sel1_AlgK"/>
</dbReference>
<evidence type="ECO:0000256" key="5">
    <source>
        <dbReference type="PROSITE-ProRule" id="PRU10141"/>
    </source>
</evidence>
<evidence type="ECO:0000256" key="3">
    <source>
        <dbReference type="ARBA" id="ARBA00022840"/>
    </source>
</evidence>
<feature type="compositionally biased region" description="Basic and acidic residues" evidence="6">
    <location>
        <begin position="1114"/>
        <end position="1125"/>
    </location>
</feature>
<feature type="domain" description="Protein kinase" evidence="7">
    <location>
        <begin position="12"/>
        <end position="287"/>
    </location>
</feature>
<dbReference type="InterPro" id="IPR017441">
    <property type="entry name" value="Protein_kinase_ATP_BS"/>
</dbReference>
<evidence type="ECO:0000313" key="9">
    <source>
        <dbReference type="Proteomes" id="UP001470230"/>
    </source>
</evidence>
<dbReference type="CDD" id="cd13999">
    <property type="entry name" value="STKc_MAP3K-like"/>
    <property type="match status" value="1"/>
</dbReference>
<dbReference type="Gene3D" id="1.10.510.10">
    <property type="entry name" value="Transferase(Phosphotransferase) domain 1"/>
    <property type="match status" value="1"/>
</dbReference>
<dbReference type="PROSITE" id="PS00107">
    <property type="entry name" value="PROTEIN_KINASE_ATP"/>
    <property type="match status" value="1"/>
</dbReference>
<evidence type="ECO:0000313" key="8">
    <source>
        <dbReference type="EMBL" id="KAK8843660.1"/>
    </source>
</evidence>
<keyword evidence="1" id="KW-0418">Kinase</keyword>
<dbReference type="InterPro" id="IPR011009">
    <property type="entry name" value="Kinase-like_dom_sf"/>
</dbReference>
<keyword evidence="1" id="KW-0723">Serine/threonine-protein kinase</keyword>
<dbReference type="Gene3D" id="1.25.40.10">
    <property type="entry name" value="Tetratricopeptide repeat domain"/>
    <property type="match status" value="4"/>
</dbReference>
<reference evidence="8 9" key="1">
    <citation type="submission" date="2024-04" db="EMBL/GenBank/DDBJ databases">
        <title>Tritrichomonas musculus Genome.</title>
        <authorList>
            <person name="Alves-Ferreira E."/>
            <person name="Grigg M."/>
            <person name="Lorenzi H."/>
            <person name="Galac M."/>
        </authorList>
    </citation>
    <scope>NUCLEOTIDE SEQUENCE [LARGE SCALE GENOMIC DNA]</scope>
    <source>
        <strain evidence="8 9">EAF2021</strain>
    </source>
</reference>
<dbReference type="SMART" id="SM00671">
    <property type="entry name" value="SEL1"/>
    <property type="match status" value="17"/>
</dbReference>
<dbReference type="PROSITE" id="PS00108">
    <property type="entry name" value="PROTEIN_KINASE_ST"/>
    <property type="match status" value="1"/>
</dbReference>
<keyword evidence="3 5" id="KW-0067">ATP-binding</keyword>
<dbReference type="PANTHER" id="PTHR11102">
    <property type="entry name" value="SEL-1-LIKE PROTEIN"/>
    <property type="match status" value="1"/>
</dbReference>
<dbReference type="InterPro" id="IPR001245">
    <property type="entry name" value="Ser-Thr/Tyr_kinase_cat_dom"/>
</dbReference>
<keyword evidence="2 5" id="KW-0547">Nucleotide-binding</keyword>
<dbReference type="Proteomes" id="UP001470230">
    <property type="component" value="Unassembled WGS sequence"/>
</dbReference>
<dbReference type="SUPFAM" id="SSF56112">
    <property type="entry name" value="Protein kinase-like (PK-like)"/>
    <property type="match status" value="1"/>
</dbReference>
<dbReference type="EMBL" id="JAPFFF010000034">
    <property type="protein sequence ID" value="KAK8843660.1"/>
    <property type="molecule type" value="Genomic_DNA"/>
</dbReference>
<dbReference type="SUPFAM" id="SSF81901">
    <property type="entry name" value="HCP-like"/>
    <property type="match status" value="4"/>
</dbReference>